<accession>A0A1S1HC96</accession>
<reference evidence="1 2" key="1">
    <citation type="submission" date="2016-09" db="EMBL/GenBank/DDBJ databases">
        <title>Metabolic pathway, cell adaptation mechanisms and a novel monoxygenase revealed through proteogenomic-transcription analysis of a Sphingomonas haloaromaticamans strain degrading the fungicide ortho-phenylphenol.</title>
        <authorList>
            <person name="Perruchon C."/>
            <person name="Papadopoulou E.S."/>
            <person name="Rousidou C."/>
            <person name="Vasileiadis S."/>
            <person name="Tanou G."/>
            <person name="Amoutzias G."/>
            <person name="Molassiotis A."/>
            <person name="Karpouzas D.G."/>
        </authorList>
    </citation>
    <scope>NUCLEOTIDE SEQUENCE [LARGE SCALE GENOMIC DNA]</scope>
    <source>
        <strain evidence="1 2">P3</strain>
    </source>
</reference>
<dbReference type="EMBL" id="MIPT01000001">
    <property type="protein sequence ID" value="OHT18933.1"/>
    <property type="molecule type" value="Genomic_DNA"/>
</dbReference>
<dbReference type="Proteomes" id="UP000179467">
    <property type="component" value="Unassembled WGS sequence"/>
</dbReference>
<proteinExistence type="predicted"/>
<keyword evidence="2" id="KW-1185">Reference proteome</keyword>
<dbReference type="RefSeq" id="WP_015459479.1">
    <property type="nucleotide sequence ID" value="NZ_MIPT01000001.1"/>
</dbReference>
<protein>
    <submittedName>
        <fullName evidence="1">Uncharacterized protein</fullName>
    </submittedName>
</protein>
<organism evidence="1 2">
    <name type="scientific">Edaphosphingomonas haloaromaticamans</name>
    <dbReference type="NCBI Taxonomy" id="653954"/>
    <lineage>
        <taxon>Bacteria</taxon>
        <taxon>Pseudomonadati</taxon>
        <taxon>Pseudomonadota</taxon>
        <taxon>Alphaproteobacteria</taxon>
        <taxon>Sphingomonadales</taxon>
        <taxon>Rhizorhabdaceae</taxon>
        <taxon>Edaphosphingomonas</taxon>
    </lineage>
</organism>
<comment type="caution">
    <text evidence="1">The sequence shown here is derived from an EMBL/GenBank/DDBJ whole genome shotgun (WGS) entry which is preliminary data.</text>
</comment>
<gene>
    <name evidence="1" type="ORF">BHE75_00913</name>
</gene>
<name>A0A1S1HC96_9SPHN</name>
<evidence type="ECO:0000313" key="2">
    <source>
        <dbReference type="Proteomes" id="UP000179467"/>
    </source>
</evidence>
<evidence type="ECO:0000313" key="1">
    <source>
        <dbReference type="EMBL" id="OHT18933.1"/>
    </source>
</evidence>
<sequence>MSRFGIILIVLLIVLVGGVIFLSTVDTEVPPVRVEKAMLNEAAAK</sequence>
<dbReference type="AlphaFoldDB" id="A0A1S1HC96"/>